<feature type="domain" description="ABC-type glycine betaine transport system substrate-binding" evidence="1">
    <location>
        <begin position="2"/>
        <end position="52"/>
    </location>
</feature>
<dbReference type="EMBL" id="UFYI01000007">
    <property type="protein sequence ID" value="STD27487.1"/>
    <property type="molecule type" value="Genomic_DNA"/>
</dbReference>
<dbReference type="InterPro" id="IPR007210">
    <property type="entry name" value="ABC_Gly_betaine_transp_sub-bd"/>
</dbReference>
<dbReference type="SUPFAM" id="SSF53850">
    <property type="entry name" value="Periplasmic binding protein-like II"/>
    <property type="match status" value="1"/>
</dbReference>
<organism evidence="2 3">
    <name type="scientific">Enterobacter asburiae</name>
    <dbReference type="NCBI Taxonomy" id="61645"/>
    <lineage>
        <taxon>Bacteria</taxon>
        <taxon>Pseudomonadati</taxon>
        <taxon>Pseudomonadota</taxon>
        <taxon>Gammaproteobacteria</taxon>
        <taxon>Enterobacterales</taxon>
        <taxon>Enterobacteriaceae</taxon>
        <taxon>Enterobacter</taxon>
        <taxon>Enterobacter cloacae complex</taxon>
    </lineage>
</organism>
<dbReference type="Pfam" id="PF04069">
    <property type="entry name" value="OpuAC"/>
    <property type="match status" value="1"/>
</dbReference>
<evidence type="ECO:0000259" key="1">
    <source>
        <dbReference type="Pfam" id="PF04069"/>
    </source>
</evidence>
<proteinExistence type="predicted"/>
<name>A0A376FLC4_ENTAS</name>
<accession>A0A376FLC4</accession>
<reference evidence="2 3" key="1">
    <citation type="submission" date="2018-06" db="EMBL/GenBank/DDBJ databases">
        <authorList>
            <consortium name="Pathogen Informatics"/>
            <person name="Doyle S."/>
        </authorList>
    </citation>
    <scope>NUCLEOTIDE SEQUENCE [LARGE SCALE GENOMIC DNA]</scope>
    <source>
        <strain evidence="2 3">NCTC12123</strain>
    </source>
</reference>
<sequence>MREAVLKAYPDIADWLKPVFEKLDEKTLQQLNASIAVEGLDAKKVAADFLKQQGLVK</sequence>
<dbReference type="Proteomes" id="UP000255163">
    <property type="component" value="Unassembled WGS sequence"/>
</dbReference>
<gene>
    <name evidence="2" type="ORF">NCTC12123_06144</name>
</gene>
<dbReference type="GO" id="GO:0043190">
    <property type="term" value="C:ATP-binding cassette (ABC) transporter complex"/>
    <property type="evidence" value="ECO:0007669"/>
    <property type="project" value="InterPro"/>
</dbReference>
<dbReference type="AlphaFoldDB" id="A0A376FLC4"/>
<evidence type="ECO:0000313" key="2">
    <source>
        <dbReference type="EMBL" id="STD27487.1"/>
    </source>
</evidence>
<dbReference type="GO" id="GO:0022857">
    <property type="term" value="F:transmembrane transporter activity"/>
    <property type="evidence" value="ECO:0007669"/>
    <property type="project" value="InterPro"/>
</dbReference>
<protein>
    <submittedName>
        <fullName evidence="2">Substrate-binding region of ABC-type glycine betaine transport system</fullName>
    </submittedName>
</protein>
<evidence type="ECO:0000313" key="3">
    <source>
        <dbReference type="Proteomes" id="UP000255163"/>
    </source>
</evidence>
<dbReference type="Gene3D" id="3.40.190.10">
    <property type="entry name" value="Periplasmic binding protein-like II"/>
    <property type="match status" value="1"/>
</dbReference>